<feature type="domain" description="HTH deoR-type" evidence="3">
    <location>
        <begin position="9"/>
        <end position="50"/>
    </location>
</feature>
<evidence type="ECO:0000259" key="3">
    <source>
        <dbReference type="Pfam" id="PF08220"/>
    </source>
</evidence>
<proteinExistence type="predicted"/>
<reference evidence="4 5" key="1">
    <citation type="submission" date="2018-05" db="EMBL/GenBank/DDBJ databases">
        <title>Genomic Encyclopedia of Type Strains, Phase IV (KMG-IV): sequencing the most valuable type-strain genomes for metagenomic binning, comparative biology and taxonomic classification.</title>
        <authorList>
            <person name="Goeker M."/>
        </authorList>
    </citation>
    <scope>NUCLEOTIDE SEQUENCE [LARGE SCALE GENOMIC DNA]</scope>
    <source>
        <strain evidence="4 5">DSM 28556</strain>
    </source>
</reference>
<dbReference type="Pfam" id="PF08220">
    <property type="entry name" value="HTH_DeoR"/>
    <property type="match status" value="1"/>
</dbReference>
<keyword evidence="2" id="KW-0804">Transcription</keyword>
<dbReference type="InterPro" id="IPR001034">
    <property type="entry name" value="DeoR_HTH"/>
</dbReference>
<evidence type="ECO:0000313" key="4">
    <source>
        <dbReference type="EMBL" id="PXW81435.1"/>
    </source>
</evidence>
<keyword evidence="5" id="KW-1185">Reference proteome</keyword>
<dbReference type="Proteomes" id="UP000247978">
    <property type="component" value="Unassembled WGS sequence"/>
</dbReference>
<dbReference type="InterPro" id="IPR036388">
    <property type="entry name" value="WH-like_DNA-bd_sf"/>
</dbReference>
<dbReference type="SUPFAM" id="SSF46785">
    <property type="entry name" value="Winged helix' DNA-binding domain"/>
    <property type="match status" value="1"/>
</dbReference>
<dbReference type="AlphaFoldDB" id="A0A2V3VN36"/>
<sequence length="209" mass="24850">MKKRRTTKDKVLHILKKDNEISIKDLMEYFTISEIAVRRHLNDLIRQQFIKERVVKQNIGRPYHLYSLTKKGHDTFPNQYEQLPVELLKDLEMLQGKKAVHDVLKKRKEREETELEAELTKKSFGEKIEKMAEYQEEKGYMLEYEQTAEGHYEIKNFNCPIYNLANSYGIVCANEKDMYRKIFPNSEVISHSCMTKGSKYCCWTITKPK</sequence>
<dbReference type="RefSeq" id="WP_158525747.1">
    <property type="nucleotide sequence ID" value="NZ_JADIJL010000032.1"/>
</dbReference>
<dbReference type="PANTHER" id="PTHR38600">
    <property type="entry name" value="TRANSCRIPTIONAL REGULATORY PROTEIN"/>
    <property type="match status" value="1"/>
</dbReference>
<dbReference type="PANTHER" id="PTHR38600:SF2">
    <property type="entry name" value="SLL0088 PROTEIN"/>
    <property type="match status" value="1"/>
</dbReference>
<dbReference type="OrthoDB" id="155998at2"/>
<comment type="caution">
    <text evidence="4">The sequence shown here is derived from an EMBL/GenBank/DDBJ whole genome shotgun (WGS) entry which is preliminary data.</text>
</comment>
<gene>
    <name evidence="4" type="ORF">DFR56_12245</name>
</gene>
<evidence type="ECO:0000313" key="5">
    <source>
        <dbReference type="Proteomes" id="UP000247978"/>
    </source>
</evidence>
<name>A0A2V3VN36_9BACI</name>
<dbReference type="EMBL" id="QJJQ01000022">
    <property type="protein sequence ID" value="PXW81435.1"/>
    <property type="molecule type" value="Genomic_DNA"/>
</dbReference>
<organism evidence="4 5">
    <name type="scientific">Pseudogracilibacillus auburnensis</name>
    <dbReference type="NCBI Taxonomy" id="1494959"/>
    <lineage>
        <taxon>Bacteria</taxon>
        <taxon>Bacillati</taxon>
        <taxon>Bacillota</taxon>
        <taxon>Bacilli</taxon>
        <taxon>Bacillales</taxon>
        <taxon>Bacillaceae</taxon>
        <taxon>Pseudogracilibacillus</taxon>
    </lineage>
</organism>
<protein>
    <submittedName>
        <fullName evidence="4">Transcriptional regulator</fullName>
    </submittedName>
</protein>
<dbReference type="GO" id="GO:0003700">
    <property type="term" value="F:DNA-binding transcription factor activity"/>
    <property type="evidence" value="ECO:0007669"/>
    <property type="project" value="InterPro"/>
</dbReference>
<evidence type="ECO:0000256" key="1">
    <source>
        <dbReference type="ARBA" id="ARBA00023015"/>
    </source>
</evidence>
<accession>A0A2V3VN36</accession>
<keyword evidence="1" id="KW-0805">Transcription regulation</keyword>
<evidence type="ECO:0000256" key="2">
    <source>
        <dbReference type="ARBA" id="ARBA00023163"/>
    </source>
</evidence>
<dbReference type="Gene3D" id="1.10.10.10">
    <property type="entry name" value="Winged helix-like DNA-binding domain superfamily/Winged helix DNA-binding domain"/>
    <property type="match status" value="1"/>
</dbReference>
<dbReference type="InterPro" id="IPR036390">
    <property type="entry name" value="WH_DNA-bd_sf"/>
</dbReference>